<keyword evidence="3" id="KW-1185">Reference proteome</keyword>
<comment type="caution">
    <text evidence="2">The sequence shown here is derived from an EMBL/GenBank/DDBJ whole genome shotgun (WGS) entry which is preliminary data.</text>
</comment>
<keyword evidence="1" id="KW-0812">Transmembrane</keyword>
<gene>
    <name evidence="2" type="ORF">JOC86_002168</name>
</gene>
<name>A0ABS2NDH9_9BACI</name>
<keyword evidence="1" id="KW-1133">Transmembrane helix</keyword>
<dbReference type="Proteomes" id="UP001646157">
    <property type="component" value="Unassembled WGS sequence"/>
</dbReference>
<keyword evidence="1" id="KW-0472">Membrane</keyword>
<dbReference type="EMBL" id="JAFBDZ010000002">
    <property type="protein sequence ID" value="MBM7585626.1"/>
    <property type="molecule type" value="Genomic_DNA"/>
</dbReference>
<sequence>MWVIAGILLVTILIFAFEVPPLWKKKKKKELIVFSFLLLFGTGLSIAKSLDIKIPNPLDFITFIYKPISDVMMNFFK</sequence>
<evidence type="ECO:0000256" key="1">
    <source>
        <dbReference type="SAM" id="Phobius"/>
    </source>
</evidence>
<organism evidence="2 3">
    <name type="scientific">Rossellomorea pakistanensis</name>
    <dbReference type="NCBI Taxonomy" id="992288"/>
    <lineage>
        <taxon>Bacteria</taxon>
        <taxon>Bacillati</taxon>
        <taxon>Bacillota</taxon>
        <taxon>Bacilli</taxon>
        <taxon>Bacillales</taxon>
        <taxon>Bacillaceae</taxon>
        <taxon>Rossellomorea</taxon>
    </lineage>
</organism>
<protein>
    <submittedName>
        <fullName evidence="2">Glucan phosphoethanolaminetransferase (Alkaline phosphatase superfamily)</fullName>
    </submittedName>
</protein>
<reference evidence="2 3" key="1">
    <citation type="submission" date="2021-01" db="EMBL/GenBank/DDBJ databases">
        <title>Genomic Encyclopedia of Type Strains, Phase IV (KMG-IV): sequencing the most valuable type-strain genomes for metagenomic binning, comparative biology and taxonomic classification.</title>
        <authorList>
            <person name="Goeker M."/>
        </authorList>
    </citation>
    <scope>NUCLEOTIDE SEQUENCE [LARGE SCALE GENOMIC DNA]</scope>
    <source>
        <strain evidence="2 3">DSM 24834</strain>
    </source>
</reference>
<evidence type="ECO:0000313" key="2">
    <source>
        <dbReference type="EMBL" id="MBM7585626.1"/>
    </source>
</evidence>
<proteinExistence type="predicted"/>
<evidence type="ECO:0000313" key="3">
    <source>
        <dbReference type="Proteomes" id="UP001646157"/>
    </source>
</evidence>
<accession>A0ABS2NDH9</accession>
<feature type="transmembrane region" description="Helical" evidence="1">
    <location>
        <begin position="32"/>
        <end position="50"/>
    </location>
</feature>